<dbReference type="Pfam" id="PF05036">
    <property type="entry name" value="SPOR"/>
    <property type="match status" value="1"/>
</dbReference>
<name>A0A839TDT5_9GAMM</name>
<dbReference type="InterPro" id="IPR007730">
    <property type="entry name" value="SPOR-like_dom"/>
</dbReference>
<dbReference type="Pfam" id="PF01476">
    <property type="entry name" value="LysM"/>
    <property type="match status" value="1"/>
</dbReference>
<dbReference type="InterPro" id="IPR036779">
    <property type="entry name" value="LysM_dom_sf"/>
</dbReference>
<dbReference type="SUPFAM" id="SSF54106">
    <property type="entry name" value="LysM domain"/>
    <property type="match status" value="1"/>
</dbReference>
<feature type="compositionally biased region" description="Basic and acidic residues" evidence="1">
    <location>
        <begin position="207"/>
        <end position="221"/>
    </location>
</feature>
<dbReference type="PROSITE" id="PS51782">
    <property type="entry name" value="LYSM"/>
    <property type="match status" value="1"/>
</dbReference>
<dbReference type="Gene3D" id="3.30.70.1070">
    <property type="entry name" value="Sporulation related repeat"/>
    <property type="match status" value="1"/>
</dbReference>
<feature type="domain" description="LysM" evidence="4">
    <location>
        <begin position="226"/>
        <end position="270"/>
    </location>
</feature>
<dbReference type="SUPFAM" id="SSF110997">
    <property type="entry name" value="Sporulation related repeat"/>
    <property type="match status" value="1"/>
</dbReference>
<dbReference type="EMBL" id="JACHXL010000006">
    <property type="protein sequence ID" value="MBB3107632.1"/>
    <property type="molecule type" value="Genomic_DNA"/>
</dbReference>
<evidence type="ECO:0000313" key="5">
    <source>
        <dbReference type="EMBL" id="MBB3107632.1"/>
    </source>
</evidence>
<dbReference type="GO" id="GO:0042834">
    <property type="term" value="F:peptidoglycan binding"/>
    <property type="evidence" value="ECO:0007669"/>
    <property type="project" value="InterPro"/>
</dbReference>
<comment type="caution">
    <text evidence="5">The sequence shown here is derived from an EMBL/GenBank/DDBJ whole genome shotgun (WGS) entry which is preliminary data.</text>
</comment>
<dbReference type="AlphaFoldDB" id="A0A839TDT5"/>
<proteinExistence type="predicted"/>
<feature type="region of interest" description="Disordered" evidence="1">
    <location>
        <begin position="109"/>
        <end position="233"/>
    </location>
</feature>
<dbReference type="SMART" id="SM00257">
    <property type="entry name" value="LysM"/>
    <property type="match status" value="1"/>
</dbReference>
<evidence type="ECO:0000259" key="3">
    <source>
        <dbReference type="PROSITE" id="PS51724"/>
    </source>
</evidence>
<dbReference type="InterPro" id="IPR018392">
    <property type="entry name" value="LysM"/>
</dbReference>
<keyword evidence="2" id="KW-0812">Transmembrane</keyword>
<dbReference type="CDD" id="cd00118">
    <property type="entry name" value="LysM"/>
    <property type="match status" value="1"/>
</dbReference>
<dbReference type="Proteomes" id="UP000588111">
    <property type="component" value="Unassembled WGS sequence"/>
</dbReference>
<feature type="domain" description="SPOR" evidence="3">
    <location>
        <begin position="325"/>
        <end position="402"/>
    </location>
</feature>
<keyword evidence="6" id="KW-1185">Reference proteome</keyword>
<dbReference type="RefSeq" id="WP_183621112.1">
    <property type="nucleotide sequence ID" value="NZ_CAJHAH010000007.1"/>
</dbReference>
<keyword evidence="2" id="KW-1133">Transmembrane helix</keyword>
<feature type="transmembrane region" description="Helical" evidence="2">
    <location>
        <begin position="7"/>
        <end position="25"/>
    </location>
</feature>
<organism evidence="5 6">
    <name type="scientific">Psychrobacter luti</name>
    <dbReference type="NCBI Taxonomy" id="198481"/>
    <lineage>
        <taxon>Bacteria</taxon>
        <taxon>Pseudomonadati</taxon>
        <taxon>Pseudomonadota</taxon>
        <taxon>Gammaproteobacteria</taxon>
        <taxon>Moraxellales</taxon>
        <taxon>Moraxellaceae</taxon>
        <taxon>Psychrobacter</taxon>
    </lineage>
</organism>
<dbReference type="Gene3D" id="3.10.350.10">
    <property type="entry name" value="LysM domain"/>
    <property type="match status" value="1"/>
</dbReference>
<keyword evidence="2" id="KW-0472">Membrane</keyword>
<feature type="compositionally biased region" description="Basic and acidic residues" evidence="1">
    <location>
        <begin position="179"/>
        <end position="198"/>
    </location>
</feature>
<accession>A0A839TDT5</accession>
<gene>
    <name evidence="5" type="ORF">FHS24_002163</name>
</gene>
<feature type="region of interest" description="Disordered" evidence="1">
    <location>
        <begin position="32"/>
        <end position="57"/>
    </location>
</feature>
<evidence type="ECO:0000256" key="1">
    <source>
        <dbReference type="SAM" id="MobiDB-lite"/>
    </source>
</evidence>
<dbReference type="InterPro" id="IPR036680">
    <property type="entry name" value="SPOR-like_sf"/>
</dbReference>
<feature type="compositionally biased region" description="Basic and acidic residues" evidence="1">
    <location>
        <begin position="150"/>
        <end position="159"/>
    </location>
</feature>
<dbReference type="PROSITE" id="PS51724">
    <property type="entry name" value="SPOR"/>
    <property type="match status" value="1"/>
</dbReference>
<evidence type="ECO:0000313" key="6">
    <source>
        <dbReference type="Proteomes" id="UP000588111"/>
    </source>
</evidence>
<feature type="compositionally biased region" description="Low complexity" evidence="1">
    <location>
        <begin position="160"/>
        <end position="178"/>
    </location>
</feature>
<feature type="region of interest" description="Disordered" evidence="1">
    <location>
        <begin position="282"/>
        <end position="323"/>
    </location>
</feature>
<reference evidence="5 6" key="1">
    <citation type="submission" date="2020-08" db="EMBL/GenBank/DDBJ databases">
        <title>Genomic Encyclopedia of Type Strains, Phase III (KMG-III): the genomes of soil and plant-associated and newly described type strains.</title>
        <authorList>
            <person name="Whitman W."/>
        </authorList>
    </citation>
    <scope>NUCLEOTIDE SEQUENCE [LARGE SCALE GENOMIC DNA]</scope>
    <source>
        <strain evidence="5 6">CECT 5885</strain>
    </source>
</reference>
<evidence type="ECO:0000256" key="2">
    <source>
        <dbReference type="SAM" id="Phobius"/>
    </source>
</evidence>
<protein>
    <submittedName>
        <fullName evidence="5">LysM repeat protein</fullName>
    </submittedName>
</protein>
<sequence length="404" mass="43815">MNFSRQALLGIGMIIGGSVMLYAMVQQIGDSNKPQPASAMIDKPSPAQEPPQPLTTDIETEKRILAQKQKERAARVAEQEKRAQQFLTEQEAAEAQALAKARAESQQYMASSAPAAEESKESEAAKNNLATPTVKPRTDSSDSATASAENDVKAREQQEQKAAQAQQEAQRQAALKEQAAAKKLADSKKEAEAKKQADAQRQSQAAAEKKREAAEVAKNEPPKSPSDYQVKKGDGLIKLARQYNMPVEVLAQANNLSPSTSLQLGQSLAIPSRKQVERLAREAAAAEKAREDKLQKEEALAKKSADAKREAQQKLSEARKEVKETDAKGSFGVQVALANDQAKADELAKKFQSAGYQVKTSSTSRGVRVIVGPERGKVAALALKDKINSDPKVNTTSAWVLYWR</sequence>
<evidence type="ECO:0000259" key="4">
    <source>
        <dbReference type="PROSITE" id="PS51782"/>
    </source>
</evidence>